<accession>A0ABQ9HZX8</accession>
<dbReference type="EMBL" id="JARBHB010000003">
    <property type="protein sequence ID" value="KAJ8889947.1"/>
    <property type="molecule type" value="Genomic_DNA"/>
</dbReference>
<reference evidence="1 2" key="1">
    <citation type="submission" date="2023-02" db="EMBL/GenBank/DDBJ databases">
        <title>LHISI_Scaffold_Assembly.</title>
        <authorList>
            <person name="Stuart O.P."/>
            <person name="Cleave R."/>
            <person name="Magrath M.J.L."/>
            <person name="Mikheyev A.S."/>
        </authorList>
    </citation>
    <scope>NUCLEOTIDE SEQUENCE [LARGE SCALE GENOMIC DNA]</scope>
    <source>
        <strain evidence="1">Daus_M_001</strain>
        <tissue evidence="1">Leg muscle</tissue>
    </source>
</reference>
<gene>
    <name evidence="1" type="ORF">PR048_009452</name>
</gene>
<name>A0ABQ9HZX8_9NEOP</name>
<evidence type="ECO:0000313" key="1">
    <source>
        <dbReference type="EMBL" id="KAJ8889947.1"/>
    </source>
</evidence>
<comment type="caution">
    <text evidence="1">The sequence shown here is derived from an EMBL/GenBank/DDBJ whole genome shotgun (WGS) entry which is preliminary data.</text>
</comment>
<proteinExistence type="predicted"/>
<evidence type="ECO:0000313" key="2">
    <source>
        <dbReference type="Proteomes" id="UP001159363"/>
    </source>
</evidence>
<keyword evidence="2" id="KW-1185">Reference proteome</keyword>
<organism evidence="1 2">
    <name type="scientific">Dryococelus australis</name>
    <dbReference type="NCBI Taxonomy" id="614101"/>
    <lineage>
        <taxon>Eukaryota</taxon>
        <taxon>Metazoa</taxon>
        <taxon>Ecdysozoa</taxon>
        <taxon>Arthropoda</taxon>
        <taxon>Hexapoda</taxon>
        <taxon>Insecta</taxon>
        <taxon>Pterygota</taxon>
        <taxon>Neoptera</taxon>
        <taxon>Polyneoptera</taxon>
        <taxon>Phasmatodea</taxon>
        <taxon>Verophasmatodea</taxon>
        <taxon>Anareolatae</taxon>
        <taxon>Phasmatidae</taxon>
        <taxon>Eurycanthinae</taxon>
        <taxon>Dryococelus</taxon>
    </lineage>
</organism>
<protein>
    <submittedName>
        <fullName evidence="1">Uncharacterized protein</fullName>
    </submittedName>
</protein>
<sequence length="116" mass="13400">MRSEILLGLRPAALPQRPPLVRITTHTVPHSSEDWRYVPLETHTQERRFMQSVPVREHKWCYTLILQQCMFGTPARRITFLTGAVSFRLDKEHSNLRGAAVAERLACSPHTKVNRV</sequence>
<dbReference type="Proteomes" id="UP001159363">
    <property type="component" value="Chromosome 3"/>
</dbReference>